<reference evidence="2 3" key="1">
    <citation type="submission" date="2020-09" db="EMBL/GenBank/DDBJ databases">
        <title>Photobacterium sp. CAU 1568 isolated from sand of Sido Beach.</title>
        <authorList>
            <person name="Kim W."/>
        </authorList>
    </citation>
    <scope>NUCLEOTIDE SEQUENCE [LARGE SCALE GENOMIC DNA]</scope>
    <source>
        <strain evidence="2 3">CAU 1568</strain>
    </source>
</reference>
<evidence type="ECO:0000313" key="3">
    <source>
        <dbReference type="Proteomes" id="UP000649768"/>
    </source>
</evidence>
<accession>A0ABR9BQX0</accession>
<evidence type="ECO:0000256" key="1">
    <source>
        <dbReference type="SAM" id="Phobius"/>
    </source>
</evidence>
<dbReference type="Proteomes" id="UP000649768">
    <property type="component" value="Unassembled WGS sequence"/>
</dbReference>
<gene>
    <name evidence="2" type="ORF">IFO68_18155</name>
</gene>
<evidence type="ECO:0000313" key="2">
    <source>
        <dbReference type="EMBL" id="MBD8514609.1"/>
    </source>
</evidence>
<comment type="caution">
    <text evidence="2">The sequence shown here is derived from an EMBL/GenBank/DDBJ whole genome shotgun (WGS) entry which is preliminary data.</text>
</comment>
<dbReference type="EMBL" id="JACYTP010000014">
    <property type="protein sequence ID" value="MBD8514609.1"/>
    <property type="molecule type" value="Genomic_DNA"/>
</dbReference>
<organism evidence="2 3">
    <name type="scientific">Photobacterium arenosum</name>
    <dbReference type="NCBI Taxonomy" id="2774143"/>
    <lineage>
        <taxon>Bacteria</taxon>
        <taxon>Pseudomonadati</taxon>
        <taxon>Pseudomonadota</taxon>
        <taxon>Gammaproteobacteria</taxon>
        <taxon>Vibrionales</taxon>
        <taxon>Vibrionaceae</taxon>
        <taxon>Photobacterium</taxon>
    </lineage>
</organism>
<sequence length="296" mass="34187">MEQVSRPTTKVQVPTETEVKELYEKINSDPDKIEWEVVAFQQPYPSRRKYYVMLMTLMLNLIIFFLILIGESFDVMKAITDGFTWFMLGGVIFISLTVGKITLFPRFRHHYILSRYGLITEDHVHSSKIGNAILRKLLAVAAVGSLAAVFIIGPSALVGFAGLGVTWLVLSGTNLDKYLLSQCISTHDEIFFLREHDDHDESRDYFLIYHRGYIFEEPEESVIELEQYKVTSTDIYCLQGDKQKIMNKFNEFFPYGKIPSDKKDLFKGAARFLPPQEIMDLETQTSPYRDDIEKYS</sequence>
<keyword evidence="3" id="KW-1185">Reference proteome</keyword>
<proteinExistence type="predicted"/>
<feature type="transmembrane region" description="Helical" evidence="1">
    <location>
        <begin position="50"/>
        <end position="70"/>
    </location>
</feature>
<protein>
    <submittedName>
        <fullName evidence="2">Uncharacterized protein</fullName>
    </submittedName>
</protein>
<keyword evidence="1" id="KW-1133">Transmembrane helix</keyword>
<dbReference type="RefSeq" id="WP_192017232.1">
    <property type="nucleotide sequence ID" value="NZ_JACYTP010000014.1"/>
</dbReference>
<feature type="transmembrane region" description="Helical" evidence="1">
    <location>
        <begin position="82"/>
        <end position="103"/>
    </location>
</feature>
<keyword evidence="1" id="KW-0472">Membrane</keyword>
<name>A0ABR9BQX0_9GAMM</name>
<keyword evidence="1" id="KW-0812">Transmembrane</keyword>
<feature type="transmembrane region" description="Helical" evidence="1">
    <location>
        <begin position="137"/>
        <end position="170"/>
    </location>
</feature>